<dbReference type="InterPro" id="IPR001787">
    <property type="entry name" value="Ribosomal_bL21"/>
</dbReference>
<dbReference type="EMBL" id="JACRSQ010000007">
    <property type="protein sequence ID" value="MBC8543194.1"/>
    <property type="molecule type" value="Genomic_DNA"/>
</dbReference>
<accession>A0A926DTQ6</accession>
<dbReference type="GO" id="GO:0019843">
    <property type="term" value="F:rRNA binding"/>
    <property type="evidence" value="ECO:0007669"/>
    <property type="project" value="UniProtKB-UniRule"/>
</dbReference>
<dbReference type="InterPro" id="IPR018258">
    <property type="entry name" value="Ribosomal_bL21_CS"/>
</dbReference>
<dbReference type="GO" id="GO:0006412">
    <property type="term" value="P:translation"/>
    <property type="evidence" value="ECO:0007669"/>
    <property type="project" value="UniProtKB-UniRule"/>
</dbReference>
<dbReference type="PROSITE" id="PS01169">
    <property type="entry name" value="RIBOSOMAL_L21"/>
    <property type="match status" value="1"/>
</dbReference>
<evidence type="ECO:0000256" key="2">
    <source>
        <dbReference type="ARBA" id="ARBA00022730"/>
    </source>
</evidence>
<dbReference type="NCBIfam" id="TIGR00061">
    <property type="entry name" value="L21"/>
    <property type="match status" value="1"/>
</dbReference>
<evidence type="ECO:0000313" key="9">
    <source>
        <dbReference type="Proteomes" id="UP000657006"/>
    </source>
</evidence>
<dbReference type="Proteomes" id="UP000657006">
    <property type="component" value="Unassembled WGS sequence"/>
</dbReference>
<evidence type="ECO:0000256" key="5">
    <source>
        <dbReference type="ARBA" id="ARBA00023274"/>
    </source>
</evidence>
<evidence type="ECO:0000256" key="7">
    <source>
        <dbReference type="RuleBase" id="RU000562"/>
    </source>
</evidence>
<keyword evidence="5 6" id="KW-0687">Ribonucleoprotein</keyword>
<reference evidence="8" key="1">
    <citation type="submission" date="2020-08" db="EMBL/GenBank/DDBJ databases">
        <title>Genome public.</title>
        <authorList>
            <person name="Liu C."/>
            <person name="Sun Q."/>
        </authorList>
    </citation>
    <scope>NUCLEOTIDE SEQUENCE</scope>
    <source>
        <strain evidence="8">NSJ-32</strain>
    </source>
</reference>
<evidence type="ECO:0000256" key="3">
    <source>
        <dbReference type="ARBA" id="ARBA00022884"/>
    </source>
</evidence>
<dbReference type="PANTHER" id="PTHR21349:SF0">
    <property type="entry name" value="LARGE RIBOSOMAL SUBUNIT PROTEIN BL21M"/>
    <property type="match status" value="1"/>
</dbReference>
<keyword evidence="3 6" id="KW-0694">RNA-binding</keyword>
<dbReference type="GO" id="GO:1990904">
    <property type="term" value="C:ribonucleoprotein complex"/>
    <property type="evidence" value="ECO:0007669"/>
    <property type="project" value="UniProtKB-KW"/>
</dbReference>
<keyword evidence="4 6" id="KW-0689">Ribosomal protein</keyword>
<comment type="subunit">
    <text evidence="6">Part of the 50S ribosomal subunit. Contacts protein L20.</text>
</comment>
<dbReference type="InterPro" id="IPR028909">
    <property type="entry name" value="bL21-like"/>
</dbReference>
<comment type="function">
    <text evidence="6 7">This protein binds to 23S rRNA in the presence of protein L20.</text>
</comment>
<gene>
    <name evidence="6 8" type="primary">rplU</name>
    <name evidence="8" type="ORF">H8730_06525</name>
</gene>
<dbReference type="RefSeq" id="WP_177713498.1">
    <property type="nucleotide sequence ID" value="NZ_JACRSQ010000007.1"/>
</dbReference>
<dbReference type="GO" id="GO:0005840">
    <property type="term" value="C:ribosome"/>
    <property type="evidence" value="ECO:0007669"/>
    <property type="project" value="UniProtKB-KW"/>
</dbReference>
<dbReference type="GO" id="GO:0003735">
    <property type="term" value="F:structural constituent of ribosome"/>
    <property type="evidence" value="ECO:0007669"/>
    <property type="project" value="InterPro"/>
</dbReference>
<evidence type="ECO:0000256" key="6">
    <source>
        <dbReference type="HAMAP-Rule" id="MF_01363"/>
    </source>
</evidence>
<protein>
    <recommendedName>
        <fullName evidence="6">Large ribosomal subunit protein bL21</fullName>
    </recommendedName>
</protein>
<dbReference type="HAMAP" id="MF_01363">
    <property type="entry name" value="Ribosomal_bL21"/>
    <property type="match status" value="1"/>
</dbReference>
<dbReference type="Pfam" id="PF00829">
    <property type="entry name" value="Ribosomal_L21p"/>
    <property type="match status" value="1"/>
</dbReference>
<dbReference type="AlphaFoldDB" id="A0A926DTQ6"/>
<dbReference type="SUPFAM" id="SSF141091">
    <property type="entry name" value="L21p-like"/>
    <property type="match status" value="1"/>
</dbReference>
<keyword evidence="9" id="KW-1185">Reference proteome</keyword>
<evidence type="ECO:0000256" key="1">
    <source>
        <dbReference type="ARBA" id="ARBA00008563"/>
    </source>
</evidence>
<dbReference type="InterPro" id="IPR036164">
    <property type="entry name" value="bL21-like_sf"/>
</dbReference>
<organism evidence="8 9">
    <name type="scientific">Bianquea renquensis</name>
    <dbReference type="NCBI Taxonomy" id="2763661"/>
    <lineage>
        <taxon>Bacteria</taxon>
        <taxon>Bacillati</taxon>
        <taxon>Bacillota</taxon>
        <taxon>Clostridia</taxon>
        <taxon>Eubacteriales</taxon>
        <taxon>Bianqueaceae</taxon>
        <taxon>Bianquea</taxon>
    </lineage>
</organism>
<dbReference type="PANTHER" id="PTHR21349">
    <property type="entry name" value="50S RIBOSOMAL PROTEIN L21"/>
    <property type="match status" value="1"/>
</dbReference>
<proteinExistence type="inferred from homology"/>
<comment type="similarity">
    <text evidence="1 6 7">Belongs to the bacterial ribosomal protein bL21 family.</text>
</comment>
<sequence length="103" mass="11411">MYAVIETGGKQYRVQEGDVISVEKLGLIEGEGYTFDKIMMVSTDAGLKVGSPYVEGATVSATAVEEGRAKKVIVYKYKSKKGYHKKQGHRQYYTKVKIKAINA</sequence>
<keyword evidence="2 6" id="KW-0699">rRNA-binding</keyword>
<evidence type="ECO:0000313" key="8">
    <source>
        <dbReference type="EMBL" id="MBC8543194.1"/>
    </source>
</evidence>
<name>A0A926DTQ6_9FIRM</name>
<comment type="caution">
    <text evidence="8">The sequence shown here is derived from an EMBL/GenBank/DDBJ whole genome shotgun (WGS) entry which is preliminary data.</text>
</comment>
<evidence type="ECO:0000256" key="4">
    <source>
        <dbReference type="ARBA" id="ARBA00022980"/>
    </source>
</evidence>
<dbReference type="GO" id="GO:0005737">
    <property type="term" value="C:cytoplasm"/>
    <property type="evidence" value="ECO:0007669"/>
    <property type="project" value="UniProtKB-ARBA"/>
</dbReference>